<evidence type="ECO:0000313" key="8">
    <source>
        <dbReference type="EMBL" id="CCE70387.1"/>
    </source>
</evidence>
<name>Q9V017_PYRAB</name>
<dbReference type="SUPFAM" id="SSF54197">
    <property type="entry name" value="HIT-like"/>
    <property type="match status" value="1"/>
</dbReference>
<feature type="domain" description="HIT" evidence="6">
    <location>
        <begin position="1"/>
        <end position="107"/>
    </location>
</feature>
<dbReference type="InterPro" id="IPR039383">
    <property type="entry name" value="FHIT"/>
</dbReference>
<dbReference type="Proteomes" id="UP000009139">
    <property type="component" value="Chromosome"/>
</dbReference>
<sequence length="147" mass="16516">MECPFCHPKPENVVYEDKFIRILLDNYPANPGHLLVVPKRHVTSIGNLTEDEKLALLKGIELAVKALKRALKADGFNVGINIGKAAGQTVDHIHIHVIPRYEGDCDYPEGGIRKAVLNFPDENLRNTKNRLSSKEIERIRRVLNGSE</sequence>
<dbReference type="AlphaFoldDB" id="Q9V017"/>
<dbReference type="PANTHER" id="PTHR42997">
    <property type="entry name" value="HIT FAMILY HYDROLASE"/>
    <property type="match status" value="1"/>
</dbReference>
<dbReference type="InterPro" id="IPR011146">
    <property type="entry name" value="HIT-like"/>
</dbReference>
<dbReference type="GO" id="GO:0000166">
    <property type="term" value="F:nucleotide binding"/>
    <property type="evidence" value="ECO:0007669"/>
    <property type="project" value="UniProtKB-KW"/>
</dbReference>
<dbReference type="STRING" id="272844.PAB0657"/>
<dbReference type="PANTHER" id="PTHR42997:SF1">
    <property type="entry name" value="AP-4-A PHOSPHORYLASE"/>
    <property type="match status" value="1"/>
</dbReference>
<dbReference type="GO" id="GO:0016787">
    <property type="term" value="F:hydrolase activity"/>
    <property type="evidence" value="ECO:0007669"/>
    <property type="project" value="UniProtKB-KW"/>
</dbReference>
<evidence type="ECO:0000256" key="4">
    <source>
        <dbReference type="PIRSR" id="PIRSR601310-3"/>
    </source>
</evidence>
<accession>Q9V017</accession>
<dbReference type="EMBL" id="HE613800">
    <property type="protein sequence ID" value="CCE70387.1"/>
    <property type="molecule type" value="Genomic_DNA"/>
</dbReference>
<reference evidence="7 9" key="4">
    <citation type="journal article" date="2003" name="Mol. Microbiol.">
        <title>An integrated analysis of the genome of the hyperthermophilic archaeon Pyrococcus abyssi.</title>
        <authorList>
            <person name="Cohen G."/>
            <person name="Barbe V."/>
            <person name="Flament D."/>
            <person name="Galperin M."/>
            <person name="Heilig R."/>
            <person name="Ripp R."/>
            <person name="Lecompte O."/>
            <person name="Prieur D."/>
            <person name="Poch O."/>
            <person name="Quellerou J."/>
            <person name="Thierry J.C."/>
            <person name="Van der Oost J."/>
            <person name="Weissenbach J."/>
            <person name="Zivanovic Y."/>
            <person name="Forterre P."/>
        </authorList>
    </citation>
    <scope>NUCLEOTIDE SEQUENCE [LARGE SCALE GENOMIC DNA]</scope>
    <source>
        <strain evidence="9">GE5 / Orsay</strain>
        <strain evidence="7">Orsay</strain>
    </source>
</reference>
<dbReference type="PROSITE" id="PS51084">
    <property type="entry name" value="HIT_2"/>
    <property type="match status" value="1"/>
</dbReference>
<dbReference type="PRINTS" id="PR00332">
    <property type="entry name" value="HISTRIAD"/>
</dbReference>
<feature type="active site" description="Tele-AMP-histidine intermediate" evidence="3">
    <location>
        <position position="94"/>
    </location>
</feature>
<evidence type="ECO:0000313" key="9">
    <source>
        <dbReference type="Proteomes" id="UP000000810"/>
    </source>
</evidence>
<evidence type="ECO:0000313" key="7">
    <source>
        <dbReference type="EMBL" id="CAB49889.1"/>
    </source>
</evidence>
<reference evidence="7" key="1">
    <citation type="submission" date="1999-07" db="EMBL/GenBank/DDBJ databases">
        <authorList>
            <person name="Genoscope"/>
        </authorList>
    </citation>
    <scope>NUCLEOTIDE SEQUENCE</scope>
    <source>
        <strain evidence="7">Orsay</strain>
    </source>
</reference>
<dbReference type="eggNOG" id="arCOG00419">
    <property type="taxonomic scope" value="Archaea"/>
</dbReference>
<dbReference type="PATRIC" id="fig|272844.11.peg.1033"/>
<evidence type="ECO:0000256" key="1">
    <source>
        <dbReference type="ARBA" id="ARBA00022741"/>
    </source>
</evidence>
<keyword evidence="2" id="KW-0378">Hydrolase</keyword>
<dbReference type="InterPro" id="IPR019808">
    <property type="entry name" value="Histidine_triad_CS"/>
</dbReference>
<evidence type="ECO:0000259" key="6">
    <source>
        <dbReference type="PROSITE" id="PS51084"/>
    </source>
</evidence>
<dbReference type="CDD" id="cd01275">
    <property type="entry name" value="FHIT"/>
    <property type="match status" value="1"/>
</dbReference>
<reference evidence="7" key="2">
    <citation type="journal article" date="2000" name="J. Mol. Biol.">
        <title>Archaeal homologs of eukaryotic methylation guide small nucleolar RNAs: lessons from the Pyrococcus genomes.</title>
        <authorList>
            <person name="Gaspin C."/>
            <person name="Cavaille J."/>
            <person name="Erauso G."/>
        </authorList>
    </citation>
    <scope>NUCLEOTIDE SEQUENCE</scope>
    <source>
        <strain evidence="7">Orsay</strain>
    </source>
</reference>
<dbReference type="PROSITE" id="PS00892">
    <property type="entry name" value="HIT_1"/>
    <property type="match status" value="1"/>
</dbReference>
<organism evidence="7 9">
    <name type="scientific">Pyrococcus abyssi (strain GE5 / Orsay)</name>
    <dbReference type="NCBI Taxonomy" id="272844"/>
    <lineage>
        <taxon>Archaea</taxon>
        <taxon>Methanobacteriati</taxon>
        <taxon>Methanobacteriota</taxon>
        <taxon>Thermococci</taxon>
        <taxon>Thermococcales</taxon>
        <taxon>Thermococcaceae</taxon>
        <taxon>Pyrococcus</taxon>
    </lineage>
</organism>
<proteinExistence type="predicted"/>
<gene>
    <name evidence="7" type="ordered locus">PAB0657</name>
</gene>
<dbReference type="OrthoDB" id="26806at2157"/>
<reference evidence="7" key="3">
    <citation type="journal article" date="2001" name="Genome Res.">
        <title>Genome evolution at the genus level: comparison of three complete genomes of hyperthermophilic archaea.</title>
        <authorList>
            <person name="Lecompte O."/>
            <person name="Ripp R."/>
            <person name="Puzos-Barbe V."/>
            <person name="Duprat S."/>
            <person name="Heilig R."/>
            <person name="Dietrich J."/>
            <person name="Thierry J.C."/>
            <person name="Poch O."/>
        </authorList>
    </citation>
    <scope>NUCLEOTIDE SEQUENCE</scope>
    <source>
        <strain evidence="7">Orsay</strain>
    </source>
</reference>
<evidence type="ECO:0000256" key="2">
    <source>
        <dbReference type="ARBA" id="ARBA00022801"/>
    </source>
</evidence>
<keyword evidence="9" id="KW-1185">Reference proteome</keyword>
<evidence type="ECO:0000313" key="10">
    <source>
        <dbReference type="Proteomes" id="UP000009139"/>
    </source>
</evidence>
<dbReference type="PIR" id="D75073">
    <property type="entry name" value="D75073"/>
</dbReference>
<dbReference type="KEGG" id="pab:PAB0657"/>
<dbReference type="Gene3D" id="3.30.428.10">
    <property type="entry name" value="HIT-like"/>
    <property type="match status" value="1"/>
</dbReference>
<keyword evidence="1" id="KW-0547">Nucleotide-binding</keyword>
<evidence type="ECO:0000256" key="3">
    <source>
        <dbReference type="PIRSR" id="PIRSR601310-1"/>
    </source>
</evidence>
<dbReference type="RefSeq" id="WP_010868098.1">
    <property type="nucleotide sequence ID" value="NC_000868.1"/>
</dbReference>
<dbReference type="InterPro" id="IPR052908">
    <property type="entry name" value="AP-4-A_phosphorylase"/>
</dbReference>
<dbReference type="Proteomes" id="UP000000810">
    <property type="component" value="Chromosome"/>
</dbReference>
<evidence type="ECO:0000256" key="5">
    <source>
        <dbReference type="PROSITE-ProRule" id="PRU00464"/>
    </source>
</evidence>
<reference evidence="8 10" key="5">
    <citation type="journal article" date="2012" name="Curr. Microbiol.">
        <title>Re-annotation of two hyperthermophilic archaea Pyrococcus abyssi GE5 and Pyrococcus furiosus DSM 3638.</title>
        <authorList>
            <person name="Gao J."/>
            <person name="Wang J."/>
        </authorList>
    </citation>
    <scope>GENOME REANNOTATION</scope>
    <source>
        <strain evidence="8">GE5</strain>
        <strain evidence="10">GE5 / Orsay</strain>
    </source>
</reference>
<protein>
    <submittedName>
        <fullName evidence="7">Histidine triad (HIT) protein</fullName>
    </submittedName>
    <submittedName>
        <fullName evidence="8">Hit-like protein</fullName>
    </submittedName>
</protein>
<dbReference type="InterPro" id="IPR001310">
    <property type="entry name" value="Histidine_triad_HIT"/>
</dbReference>
<dbReference type="EMBL" id="AJ248286">
    <property type="protein sequence ID" value="CAB49889.1"/>
    <property type="molecule type" value="Genomic_DNA"/>
</dbReference>
<dbReference type="HOGENOM" id="CLU_056776_5_0_2"/>
<feature type="short sequence motif" description="Histidine triad motif" evidence="4 5">
    <location>
        <begin position="92"/>
        <end position="96"/>
    </location>
</feature>
<dbReference type="Pfam" id="PF01230">
    <property type="entry name" value="HIT"/>
    <property type="match status" value="1"/>
</dbReference>
<dbReference type="InterPro" id="IPR036265">
    <property type="entry name" value="HIT-like_sf"/>
</dbReference>